<dbReference type="EMBL" id="CAJOBC010088032">
    <property type="protein sequence ID" value="CAF4363667.1"/>
    <property type="molecule type" value="Genomic_DNA"/>
</dbReference>
<evidence type="ECO:0000313" key="1">
    <source>
        <dbReference type="EMBL" id="CAF1502107.1"/>
    </source>
</evidence>
<evidence type="ECO:0000313" key="3">
    <source>
        <dbReference type="Proteomes" id="UP000663829"/>
    </source>
</evidence>
<organism evidence="1 3">
    <name type="scientific">Didymodactylos carnosus</name>
    <dbReference type="NCBI Taxonomy" id="1234261"/>
    <lineage>
        <taxon>Eukaryota</taxon>
        <taxon>Metazoa</taxon>
        <taxon>Spiralia</taxon>
        <taxon>Gnathifera</taxon>
        <taxon>Rotifera</taxon>
        <taxon>Eurotatoria</taxon>
        <taxon>Bdelloidea</taxon>
        <taxon>Philodinida</taxon>
        <taxon>Philodinidae</taxon>
        <taxon>Didymodactylos</taxon>
    </lineage>
</organism>
<gene>
    <name evidence="1" type="ORF">GPM918_LOCUS36729</name>
    <name evidence="2" type="ORF">SRO942_LOCUS37476</name>
</gene>
<protein>
    <submittedName>
        <fullName evidence="1">Uncharacterized protein</fullName>
    </submittedName>
</protein>
<keyword evidence="3" id="KW-1185">Reference proteome</keyword>
<proteinExistence type="predicted"/>
<dbReference type="EMBL" id="CAJNOQ010022514">
    <property type="protein sequence ID" value="CAF1502107.1"/>
    <property type="molecule type" value="Genomic_DNA"/>
</dbReference>
<sequence>KRGLISQLLSDKLLTSVLSGGGGSSSPAEHSKVKELLKNPLVVSALSLAVGALVQKYLSSRNKDKTDVCENNYVKAASRSGEKRDSFIYLIFDLHFALNIRYLYLIRN</sequence>
<evidence type="ECO:0000313" key="2">
    <source>
        <dbReference type="EMBL" id="CAF4363667.1"/>
    </source>
</evidence>
<feature type="non-terminal residue" evidence="1">
    <location>
        <position position="1"/>
    </location>
</feature>
<dbReference type="Proteomes" id="UP000663829">
    <property type="component" value="Unassembled WGS sequence"/>
</dbReference>
<dbReference type="Proteomes" id="UP000681722">
    <property type="component" value="Unassembled WGS sequence"/>
</dbReference>
<name>A0A815THI7_9BILA</name>
<dbReference type="AlphaFoldDB" id="A0A815THI7"/>
<accession>A0A815THI7</accession>
<comment type="caution">
    <text evidence="1">The sequence shown here is derived from an EMBL/GenBank/DDBJ whole genome shotgun (WGS) entry which is preliminary data.</text>
</comment>
<reference evidence="1" key="1">
    <citation type="submission" date="2021-02" db="EMBL/GenBank/DDBJ databases">
        <authorList>
            <person name="Nowell W R."/>
        </authorList>
    </citation>
    <scope>NUCLEOTIDE SEQUENCE</scope>
</reference>